<accession>A0AAD6CR95</accession>
<proteinExistence type="predicted"/>
<evidence type="ECO:0000313" key="1">
    <source>
        <dbReference type="EMBL" id="KAJ5533560.1"/>
    </source>
</evidence>
<comment type="caution">
    <text evidence="1">The sequence shown here is derived from an EMBL/GenBank/DDBJ whole genome shotgun (WGS) entry which is preliminary data.</text>
</comment>
<gene>
    <name evidence="1" type="ORF">N7494_010112</name>
</gene>
<dbReference type="AlphaFoldDB" id="A0AAD6CR95"/>
<name>A0AAD6CR95_9EURO</name>
<dbReference type="Proteomes" id="UP001220324">
    <property type="component" value="Unassembled WGS sequence"/>
</dbReference>
<keyword evidence="2" id="KW-1185">Reference proteome</keyword>
<reference evidence="1 2" key="1">
    <citation type="journal article" date="2023" name="IMA Fungus">
        <title>Comparative genomic study of the Penicillium genus elucidates a diverse pangenome and 15 lateral gene transfer events.</title>
        <authorList>
            <person name="Petersen C."/>
            <person name="Sorensen T."/>
            <person name="Nielsen M.R."/>
            <person name="Sondergaard T.E."/>
            <person name="Sorensen J.L."/>
            <person name="Fitzpatrick D.A."/>
            <person name="Frisvad J.C."/>
            <person name="Nielsen K.L."/>
        </authorList>
    </citation>
    <scope>NUCLEOTIDE SEQUENCE [LARGE SCALE GENOMIC DNA]</scope>
    <source>
        <strain evidence="1 2">IBT 35679</strain>
    </source>
</reference>
<protein>
    <submittedName>
        <fullName evidence="1">Uncharacterized protein</fullName>
    </submittedName>
</protein>
<evidence type="ECO:0000313" key="2">
    <source>
        <dbReference type="Proteomes" id="UP001220324"/>
    </source>
</evidence>
<dbReference type="EMBL" id="JAQIZZ010000007">
    <property type="protein sequence ID" value="KAJ5533560.1"/>
    <property type="molecule type" value="Genomic_DNA"/>
</dbReference>
<organism evidence="1 2">
    <name type="scientific">Penicillium frequentans</name>
    <dbReference type="NCBI Taxonomy" id="3151616"/>
    <lineage>
        <taxon>Eukaryota</taxon>
        <taxon>Fungi</taxon>
        <taxon>Dikarya</taxon>
        <taxon>Ascomycota</taxon>
        <taxon>Pezizomycotina</taxon>
        <taxon>Eurotiomycetes</taxon>
        <taxon>Eurotiomycetidae</taxon>
        <taxon>Eurotiales</taxon>
        <taxon>Aspergillaceae</taxon>
        <taxon>Penicillium</taxon>
    </lineage>
</organism>
<sequence>MMEDWTIPYLGPDEWEKDCDGLLIKWTPKARENLQNDAIRLRLDVNTLKAVAENLAWYSANKHGEKEVLIRGSVHSFTTSTRTRRTRADGEHVSVSLQGGGLKGHIYFERRDWSNLNVVGESFTGDGMTGMHKWTWGKWRYPRAG</sequence>